<evidence type="ECO:0000256" key="2">
    <source>
        <dbReference type="SAM" id="SignalP"/>
    </source>
</evidence>
<feature type="chain" id="PRO_5044875867" evidence="2">
    <location>
        <begin position="17"/>
        <end position="133"/>
    </location>
</feature>
<evidence type="ECO:0000313" key="4">
    <source>
        <dbReference type="Proteomes" id="UP001634394"/>
    </source>
</evidence>
<dbReference type="EMBL" id="JBJQND010000001">
    <property type="protein sequence ID" value="KAL3891575.1"/>
    <property type="molecule type" value="Genomic_DNA"/>
</dbReference>
<protein>
    <submittedName>
        <fullName evidence="3">Uncharacterized protein</fullName>
    </submittedName>
</protein>
<evidence type="ECO:0000313" key="3">
    <source>
        <dbReference type="EMBL" id="KAL3891575.1"/>
    </source>
</evidence>
<name>A0ABD3XZD2_SINWO</name>
<dbReference type="Proteomes" id="UP001634394">
    <property type="component" value="Unassembled WGS sequence"/>
</dbReference>
<dbReference type="AlphaFoldDB" id="A0ABD3XZD2"/>
<sequence>MIKFLLIVSFLAISEAALWRIDPMKKGNDGAKGLDQAGPNDPAQLIIGALSYLFESMELLNGRVGELEGLVQDIEATLSGQGGQQPGPDGSVNQEPSPDGPEPVRSDKRVVPLLIRKLESRLNEKSSEQKLFK</sequence>
<accession>A0ABD3XZD2</accession>
<proteinExistence type="predicted"/>
<gene>
    <name evidence="3" type="ORF">ACJMK2_003831</name>
</gene>
<feature type="signal peptide" evidence="2">
    <location>
        <begin position="1"/>
        <end position="16"/>
    </location>
</feature>
<feature type="region of interest" description="Disordered" evidence="1">
    <location>
        <begin position="76"/>
        <end position="110"/>
    </location>
</feature>
<evidence type="ECO:0000256" key="1">
    <source>
        <dbReference type="SAM" id="MobiDB-lite"/>
    </source>
</evidence>
<keyword evidence="2" id="KW-0732">Signal</keyword>
<organism evidence="3 4">
    <name type="scientific">Sinanodonta woodiana</name>
    <name type="common">Chinese pond mussel</name>
    <name type="synonym">Anodonta woodiana</name>
    <dbReference type="NCBI Taxonomy" id="1069815"/>
    <lineage>
        <taxon>Eukaryota</taxon>
        <taxon>Metazoa</taxon>
        <taxon>Spiralia</taxon>
        <taxon>Lophotrochozoa</taxon>
        <taxon>Mollusca</taxon>
        <taxon>Bivalvia</taxon>
        <taxon>Autobranchia</taxon>
        <taxon>Heteroconchia</taxon>
        <taxon>Palaeoheterodonta</taxon>
        <taxon>Unionida</taxon>
        <taxon>Unionoidea</taxon>
        <taxon>Unionidae</taxon>
        <taxon>Unioninae</taxon>
        <taxon>Sinanodonta</taxon>
    </lineage>
</organism>
<comment type="caution">
    <text evidence="3">The sequence shown here is derived from an EMBL/GenBank/DDBJ whole genome shotgun (WGS) entry which is preliminary data.</text>
</comment>
<keyword evidence="4" id="KW-1185">Reference proteome</keyword>
<reference evidence="3 4" key="1">
    <citation type="submission" date="2024-11" db="EMBL/GenBank/DDBJ databases">
        <title>Chromosome-level genome assembly of the freshwater bivalve Anodonta woodiana.</title>
        <authorList>
            <person name="Chen X."/>
        </authorList>
    </citation>
    <scope>NUCLEOTIDE SEQUENCE [LARGE SCALE GENOMIC DNA]</scope>
    <source>
        <strain evidence="3">MN2024</strain>
        <tissue evidence="3">Gills</tissue>
    </source>
</reference>